<organism evidence="5 6">
    <name type="scientific">Candida glabrata</name>
    <name type="common">Yeast</name>
    <name type="synonym">Torulopsis glabrata</name>
    <dbReference type="NCBI Taxonomy" id="5478"/>
    <lineage>
        <taxon>Eukaryota</taxon>
        <taxon>Fungi</taxon>
        <taxon>Dikarya</taxon>
        <taxon>Ascomycota</taxon>
        <taxon>Saccharomycotina</taxon>
        <taxon>Saccharomycetes</taxon>
        <taxon>Saccharomycetales</taxon>
        <taxon>Saccharomycetaceae</taxon>
        <taxon>Nakaseomyces</taxon>
    </lineage>
</organism>
<sequence>MGLFSKEPKIENNRANRKKCWESRDKFFSCLDKNDILKPSDGVSKCKAENQQYETDCVSSWVKYFNEKRIVDFKREQMLKQVEEQNAKLSK</sequence>
<evidence type="ECO:0000313" key="5">
    <source>
        <dbReference type="EMBL" id="KTB13371.1"/>
    </source>
</evidence>
<dbReference type="VEuPathDB" id="FungiDB:B1J91_K07315g"/>
<dbReference type="SUPFAM" id="SSF47694">
    <property type="entry name" value="Cytochrome c oxidase subunit h"/>
    <property type="match status" value="1"/>
</dbReference>
<dbReference type="VEuPathDB" id="FungiDB:GWK60_K07161"/>
<evidence type="ECO:0000256" key="3">
    <source>
        <dbReference type="ARBA" id="ARBA00023128"/>
    </source>
</evidence>
<dbReference type="Proteomes" id="UP000054886">
    <property type="component" value="Unassembled WGS sequence"/>
</dbReference>
<dbReference type="PANTHER" id="PTHR47677">
    <property type="entry name" value="CYTOCHROME C OXIDASE ASSEMBLY FACTOR 6"/>
    <property type="match status" value="1"/>
</dbReference>
<comment type="subcellular location">
    <subcellularLocation>
        <location evidence="1">Mitochondrion</location>
    </subcellularLocation>
</comment>
<dbReference type="VEuPathDB" id="FungiDB:GVI51_K07161"/>
<protein>
    <submittedName>
        <fullName evidence="5">Cytochrome c oxidase assembly factor 6</fullName>
    </submittedName>
</protein>
<dbReference type="EMBL" id="LLZZ01000011">
    <property type="protein sequence ID" value="KTB13371.1"/>
    <property type="molecule type" value="Genomic_DNA"/>
</dbReference>
<dbReference type="PROSITE" id="PS51808">
    <property type="entry name" value="CHCH"/>
    <property type="match status" value="1"/>
</dbReference>
<gene>
    <name evidence="5" type="ORF">AO440_003562</name>
</gene>
<dbReference type="GO" id="GO:0005758">
    <property type="term" value="C:mitochondrial intermembrane space"/>
    <property type="evidence" value="ECO:0007669"/>
    <property type="project" value="TreeGrafter"/>
</dbReference>
<evidence type="ECO:0000256" key="1">
    <source>
        <dbReference type="ARBA" id="ARBA00004173"/>
    </source>
</evidence>
<dbReference type="PANTHER" id="PTHR47677:SF1">
    <property type="entry name" value="CYTOCHROME C OXIDASE ASSEMBLY FACTOR 6"/>
    <property type="match status" value="1"/>
</dbReference>
<keyword evidence="3" id="KW-0496">Mitochondrion</keyword>
<dbReference type="VEuPathDB" id="FungiDB:CAGL0K07315g"/>
<dbReference type="OrthoDB" id="5545577at2759"/>
<dbReference type="GO" id="GO:0033617">
    <property type="term" value="P:mitochondrial respiratory chain complex IV assembly"/>
    <property type="evidence" value="ECO:0007669"/>
    <property type="project" value="TreeGrafter"/>
</dbReference>
<dbReference type="VEuPathDB" id="FungiDB:GW608_K07139"/>
<accession>A0A0W0DIN1</accession>
<proteinExistence type="inferred from homology"/>
<dbReference type="Pfam" id="PF02297">
    <property type="entry name" value="COX6B"/>
    <property type="match status" value="1"/>
</dbReference>
<dbReference type="AlphaFoldDB" id="A0A0W0DIN1"/>
<comment type="caution">
    <text evidence="5">The sequence shown here is derived from an EMBL/GenBank/DDBJ whole genome shotgun (WGS) entry which is preliminary data.</text>
</comment>
<name>A0A0W0DIN1_CANGB</name>
<evidence type="ECO:0000256" key="4">
    <source>
        <dbReference type="ARBA" id="ARBA00023157"/>
    </source>
</evidence>
<evidence type="ECO:0000256" key="2">
    <source>
        <dbReference type="ARBA" id="ARBA00006425"/>
    </source>
</evidence>
<dbReference type="InterPro" id="IPR048280">
    <property type="entry name" value="COX6B-like"/>
</dbReference>
<dbReference type="OMA" id="CAKAWVK"/>
<dbReference type="Gene3D" id="1.10.10.140">
    <property type="entry name" value="Cytochrome c oxidase, subunit VIb"/>
    <property type="match status" value="1"/>
</dbReference>
<reference evidence="5 6" key="1">
    <citation type="submission" date="2015-10" db="EMBL/GenBank/DDBJ databases">
        <title>Draft genomes sequences of Candida glabrata isolates 1A, 1B, 2A, 2B, 3A and 3B.</title>
        <authorList>
            <person name="Haavelsrud O.E."/>
            <person name="Gaustad P."/>
        </authorList>
    </citation>
    <scope>NUCLEOTIDE SEQUENCE [LARGE SCALE GENOMIC DNA]</scope>
    <source>
        <strain evidence="5">910700640</strain>
    </source>
</reference>
<dbReference type="InterPro" id="IPR036549">
    <property type="entry name" value="CX6/COA6-like_sf"/>
</dbReference>
<dbReference type="PhylomeDB" id="A0A0W0DIN1"/>
<evidence type="ECO:0000313" key="6">
    <source>
        <dbReference type="Proteomes" id="UP000054886"/>
    </source>
</evidence>
<keyword evidence="4" id="KW-1015">Disulfide bond</keyword>
<comment type="similarity">
    <text evidence="2">Belongs to the cytochrome c oxidase subunit 6B family.</text>
</comment>
<dbReference type="InterPro" id="IPR048281">
    <property type="entry name" value="COA6_fun"/>
</dbReference>